<feature type="transmembrane region" description="Helical" evidence="1">
    <location>
        <begin position="7"/>
        <end position="29"/>
    </location>
</feature>
<protein>
    <submittedName>
        <fullName evidence="2">Uncharacterized protein</fullName>
    </submittedName>
</protein>
<name>A0A2T0BDW5_9CLOT</name>
<dbReference type="EMBL" id="PVXQ01000021">
    <property type="protein sequence ID" value="PRR82012.1"/>
    <property type="molecule type" value="Genomic_DNA"/>
</dbReference>
<sequence length="216" mass="24496">MKKVIKILLGLVAVVAIAVIVYMVILFPVHEYKEDTAQTESFDVNDMLLKSMPKNFSLENKKIQTTLSLTEDELKSLILPEIKKMGNVDDADIIIGSNTIEIYATQKVLKYFPTEISLLLKSEMEDGKSKLVLNDAKLGKIDLDKESILNKVKDNKIMFFDVQPSDNEIILEDEDLKDLITVTAIRLEDKKASVDIEVELNSMEDLMRLMNLVSEK</sequence>
<dbReference type="RefSeq" id="WP_106060041.1">
    <property type="nucleotide sequence ID" value="NZ_PVXQ01000021.1"/>
</dbReference>
<proteinExistence type="predicted"/>
<organism evidence="2 3">
    <name type="scientific">Clostridium vincentii</name>
    <dbReference type="NCBI Taxonomy" id="52704"/>
    <lineage>
        <taxon>Bacteria</taxon>
        <taxon>Bacillati</taxon>
        <taxon>Bacillota</taxon>
        <taxon>Clostridia</taxon>
        <taxon>Eubacteriales</taxon>
        <taxon>Clostridiaceae</taxon>
        <taxon>Clostridium</taxon>
    </lineage>
</organism>
<comment type="caution">
    <text evidence="2">The sequence shown here is derived from an EMBL/GenBank/DDBJ whole genome shotgun (WGS) entry which is preliminary data.</text>
</comment>
<dbReference type="AlphaFoldDB" id="A0A2T0BDW5"/>
<keyword evidence="1" id="KW-0472">Membrane</keyword>
<evidence type="ECO:0000313" key="3">
    <source>
        <dbReference type="Proteomes" id="UP000239471"/>
    </source>
</evidence>
<evidence type="ECO:0000313" key="2">
    <source>
        <dbReference type="EMBL" id="PRR82012.1"/>
    </source>
</evidence>
<evidence type="ECO:0000256" key="1">
    <source>
        <dbReference type="SAM" id="Phobius"/>
    </source>
</evidence>
<keyword evidence="3" id="KW-1185">Reference proteome</keyword>
<dbReference type="Proteomes" id="UP000239471">
    <property type="component" value="Unassembled WGS sequence"/>
</dbReference>
<keyword evidence="1" id="KW-1133">Transmembrane helix</keyword>
<gene>
    <name evidence="2" type="ORF">CLVI_20770</name>
</gene>
<keyword evidence="1" id="KW-0812">Transmembrane</keyword>
<reference evidence="2 3" key="1">
    <citation type="submission" date="2018-03" db="EMBL/GenBank/DDBJ databases">
        <title>Genome sequence of Clostridium vincentii DSM 10228.</title>
        <authorList>
            <person name="Poehlein A."/>
            <person name="Daniel R."/>
        </authorList>
    </citation>
    <scope>NUCLEOTIDE SEQUENCE [LARGE SCALE GENOMIC DNA]</scope>
    <source>
        <strain evidence="2 3">DSM 10228</strain>
    </source>
</reference>
<accession>A0A2T0BDW5</accession>